<organism evidence="7 8">
    <name type="scientific">Glycocaulis albus</name>
    <dbReference type="NCBI Taxonomy" id="1382801"/>
    <lineage>
        <taxon>Bacteria</taxon>
        <taxon>Pseudomonadati</taxon>
        <taxon>Pseudomonadota</taxon>
        <taxon>Alphaproteobacteria</taxon>
        <taxon>Maricaulales</taxon>
        <taxon>Maricaulaceae</taxon>
        <taxon>Glycocaulis</taxon>
    </lineage>
</organism>
<dbReference type="Gene3D" id="3.40.50.2000">
    <property type="entry name" value="Glycogen Phosphorylase B"/>
    <property type="match status" value="3"/>
</dbReference>
<keyword evidence="8" id="KW-1185">Reference proteome</keyword>
<evidence type="ECO:0000256" key="3">
    <source>
        <dbReference type="SAM" id="Coils"/>
    </source>
</evidence>
<comment type="caution">
    <text evidence="7">The sequence shown here is derived from an EMBL/GenBank/DDBJ whole genome shotgun (WGS) entry which is preliminary data.</text>
</comment>
<evidence type="ECO:0000256" key="1">
    <source>
        <dbReference type="ARBA" id="ARBA00022676"/>
    </source>
</evidence>
<dbReference type="EMBL" id="BMFS01000018">
    <property type="protein sequence ID" value="GGH08644.1"/>
    <property type="molecule type" value="Genomic_DNA"/>
</dbReference>
<feature type="coiled-coil region" evidence="3">
    <location>
        <begin position="332"/>
        <end position="367"/>
    </location>
</feature>
<proteinExistence type="predicted"/>
<evidence type="ECO:0000313" key="8">
    <source>
        <dbReference type="Proteomes" id="UP000648722"/>
    </source>
</evidence>
<evidence type="ECO:0000313" key="7">
    <source>
        <dbReference type="EMBL" id="GGH08644.1"/>
    </source>
</evidence>
<protein>
    <recommendedName>
        <fullName evidence="6">Glycosyltransferase subfamily 4-like N-terminal domain-containing protein</fullName>
    </recommendedName>
</protein>
<sequence length="623" mass="67305">MALLALVFVVAATLLAFAVAPAIGALGQAFGSFMAGAAQLVETRLATHNQNFEPGWNWSGLGALVFDALVLIVITLVLAVGVFVLKPAKKLGVFWGVSITAITEPVRSLARFSKNYSSRDNAPANDLSLVEAFAAGNLMAWIGDLLINRFRERAIFRSSFNARSDALFRHALSLAPDLVYAHEVMTLAAGCRLKKALGCPLIYDAHEMYDGLAQAPGYVTQHYSDVHRRHIATADQMVVVSKSMAEAYIEAYGGAVPPTTVVANAVPSVELPPYDGRLHKAAGIPLDRKILLYQGGFAPNRGIEAIVQSARWLDDDWTVVLMGWGKLEATLKQQAERMAAEVTREKSEEIRRNAERAQRVRQEAMVKAFLEGFSPTRDKSVLQVQAGALPTEDKPGSLDAAGGESVDSNADNAASPAPDDVAASVVFTDGFGQAVAASGAGSRSEAFARNIADATNLLMSWSTKADELKRAAKSAFKAEMEVELSLPTPSDFDKIRFVPPAAQEELLLWSQGATIGVIPYPNDGINHWVCSPNKLWEYSCAGVPVLVSPVIELYNFIQEYDFGWVLPPDPSPERIGRIVNSLNDGEVEAKRARTQAFIADHHWGIYAQRLLEVVNSCAGGVKA</sequence>
<feature type="transmembrane region" description="Helical" evidence="5">
    <location>
        <begin position="61"/>
        <end position="85"/>
    </location>
</feature>
<gene>
    <name evidence="7" type="ORF">GCM10007420_26840</name>
</gene>
<name>A0ABQ1Y0V6_9PROT</name>
<evidence type="ECO:0000259" key="6">
    <source>
        <dbReference type="Pfam" id="PF13579"/>
    </source>
</evidence>
<feature type="region of interest" description="Disordered" evidence="4">
    <location>
        <begin position="389"/>
        <end position="417"/>
    </location>
</feature>
<dbReference type="InterPro" id="IPR028098">
    <property type="entry name" value="Glyco_trans_4-like_N"/>
</dbReference>
<keyword evidence="5" id="KW-0812">Transmembrane</keyword>
<evidence type="ECO:0000256" key="5">
    <source>
        <dbReference type="SAM" id="Phobius"/>
    </source>
</evidence>
<keyword evidence="5" id="KW-0472">Membrane</keyword>
<dbReference type="Proteomes" id="UP000648722">
    <property type="component" value="Unassembled WGS sequence"/>
</dbReference>
<dbReference type="PANTHER" id="PTHR12526">
    <property type="entry name" value="GLYCOSYLTRANSFERASE"/>
    <property type="match status" value="1"/>
</dbReference>
<feature type="transmembrane region" description="Helical" evidence="5">
    <location>
        <begin position="92"/>
        <end position="110"/>
    </location>
</feature>
<keyword evidence="5" id="KW-1133">Transmembrane helix</keyword>
<keyword evidence="3" id="KW-0175">Coiled coil</keyword>
<keyword evidence="2" id="KW-0808">Transferase</keyword>
<feature type="compositionally biased region" description="Low complexity" evidence="4">
    <location>
        <begin position="405"/>
        <end position="417"/>
    </location>
</feature>
<evidence type="ECO:0000256" key="2">
    <source>
        <dbReference type="ARBA" id="ARBA00022679"/>
    </source>
</evidence>
<evidence type="ECO:0000256" key="4">
    <source>
        <dbReference type="SAM" id="MobiDB-lite"/>
    </source>
</evidence>
<keyword evidence="1" id="KW-0328">Glycosyltransferase</keyword>
<dbReference type="SUPFAM" id="SSF53756">
    <property type="entry name" value="UDP-Glycosyltransferase/glycogen phosphorylase"/>
    <property type="match status" value="2"/>
</dbReference>
<dbReference type="Pfam" id="PF13579">
    <property type="entry name" value="Glyco_trans_4_4"/>
    <property type="match status" value="1"/>
</dbReference>
<dbReference type="PANTHER" id="PTHR12526:SF629">
    <property type="entry name" value="TEICHURONIC ACID BIOSYNTHESIS GLYCOSYLTRANSFERASE TUAH-RELATED"/>
    <property type="match status" value="1"/>
</dbReference>
<accession>A0ABQ1Y0V6</accession>
<reference evidence="8" key="1">
    <citation type="journal article" date="2019" name="Int. J. Syst. Evol. Microbiol.">
        <title>The Global Catalogue of Microorganisms (GCM) 10K type strain sequencing project: providing services to taxonomists for standard genome sequencing and annotation.</title>
        <authorList>
            <consortium name="The Broad Institute Genomics Platform"/>
            <consortium name="The Broad Institute Genome Sequencing Center for Infectious Disease"/>
            <person name="Wu L."/>
            <person name="Ma J."/>
        </authorList>
    </citation>
    <scope>NUCLEOTIDE SEQUENCE [LARGE SCALE GENOMIC DNA]</scope>
    <source>
        <strain evidence="8">CGMCC 1.12766</strain>
    </source>
</reference>
<feature type="domain" description="Glycosyltransferase subfamily 4-like N-terminal" evidence="6">
    <location>
        <begin position="165"/>
        <end position="264"/>
    </location>
</feature>